<dbReference type="PRINTS" id="PR00413">
    <property type="entry name" value="HADHALOGNASE"/>
</dbReference>
<sequence>MQVKAIIFDLDGTLFQSEKVGLPAFLETFRVLKEEGLYREEMPTEDKIRSVFGMTHDELWQTLLPDATKEIREKADRMMLGFELELIGRHRGEFYPGVKETLHALKERGYALFIASNGVGPYVRGVLESGDLTSLFTGIYSAGEYKTKSKVDLVSLLKEQHQVTDGMMVGDRSSDVEAGKQNGLVTVGCRYSGFPQFGSRDELAGADHLISSFAQMLDLA</sequence>
<reference evidence="1 2" key="1">
    <citation type="submission" date="2020-07" db="EMBL/GenBank/DDBJ databases">
        <authorList>
            <person name="Feng H."/>
        </authorList>
    </citation>
    <scope>NUCLEOTIDE SEQUENCE [LARGE SCALE GENOMIC DNA]</scope>
    <source>
        <strain evidence="2">s-11</strain>
    </source>
</reference>
<dbReference type="SFLD" id="SFLDG01129">
    <property type="entry name" value="C1.5:_HAD__Beta-PGM__Phosphata"/>
    <property type="match status" value="1"/>
</dbReference>
<dbReference type="GO" id="GO:0005829">
    <property type="term" value="C:cytosol"/>
    <property type="evidence" value="ECO:0007669"/>
    <property type="project" value="TreeGrafter"/>
</dbReference>
<protein>
    <submittedName>
        <fullName evidence="1">HAD hydrolase-like protein</fullName>
    </submittedName>
</protein>
<dbReference type="Gene3D" id="3.40.50.1000">
    <property type="entry name" value="HAD superfamily/HAD-like"/>
    <property type="match status" value="1"/>
</dbReference>
<dbReference type="InterPro" id="IPR036412">
    <property type="entry name" value="HAD-like_sf"/>
</dbReference>
<dbReference type="GO" id="GO:0006281">
    <property type="term" value="P:DNA repair"/>
    <property type="evidence" value="ECO:0007669"/>
    <property type="project" value="TreeGrafter"/>
</dbReference>
<organism evidence="1 2">
    <name type="scientific">Thermoactinomyces daqus</name>
    <dbReference type="NCBI Taxonomy" id="1329516"/>
    <lineage>
        <taxon>Bacteria</taxon>
        <taxon>Bacillati</taxon>
        <taxon>Bacillota</taxon>
        <taxon>Bacilli</taxon>
        <taxon>Bacillales</taxon>
        <taxon>Thermoactinomycetaceae</taxon>
        <taxon>Thermoactinomyces</taxon>
    </lineage>
</organism>
<dbReference type="OrthoDB" id="9792518at2"/>
<dbReference type="Proteomes" id="UP000530514">
    <property type="component" value="Unassembled WGS sequence"/>
</dbReference>
<evidence type="ECO:0000313" key="2">
    <source>
        <dbReference type="Proteomes" id="UP000530514"/>
    </source>
</evidence>
<dbReference type="InterPro" id="IPR023198">
    <property type="entry name" value="PGP-like_dom2"/>
</dbReference>
<keyword evidence="2" id="KW-1185">Reference proteome</keyword>
<evidence type="ECO:0000313" key="1">
    <source>
        <dbReference type="EMBL" id="MBA4542393.1"/>
    </source>
</evidence>
<dbReference type="InterPro" id="IPR006439">
    <property type="entry name" value="HAD-SF_hydro_IA"/>
</dbReference>
<dbReference type="SUPFAM" id="SSF56784">
    <property type="entry name" value="HAD-like"/>
    <property type="match status" value="1"/>
</dbReference>
<dbReference type="InterPro" id="IPR023214">
    <property type="entry name" value="HAD_sf"/>
</dbReference>
<dbReference type="PANTHER" id="PTHR43434:SF1">
    <property type="entry name" value="PHOSPHOGLYCOLATE PHOSPHATASE"/>
    <property type="match status" value="1"/>
</dbReference>
<dbReference type="EMBL" id="JACEIP010000006">
    <property type="protein sequence ID" value="MBA4542393.1"/>
    <property type="molecule type" value="Genomic_DNA"/>
</dbReference>
<dbReference type="InterPro" id="IPR050155">
    <property type="entry name" value="HAD-like_hydrolase_sf"/>
</dbReference>
<dbReference type="Gene3D" id="1.10.150.240">
    <property type="entry name" value="Putative phosphatase, domain 2"/>
    <property type="match status" value="1"/>
</dbReference>
<dbReference type="GO" id="GO:0008967">
    <property type="term" value="F:phosphoglycolate phosphatase activity"/>
    <property type="evidence" value="ECO:0007669"/>
    <property type="project" value="TreeGrafter"/>
</dbReference>
<name>A0A7W1X9D9_9BACL</name>
<proteinExistence type="predicted"/>
<dbReference type="PANTHER" id="PTHR43434">
    <property type="entry name" value="PHOSPHOGLYCOLATE PHOSPHATASE"/>
    <property type="match status" value="1"/>
</dbReference>
<dbReference type="SFLD" id="SFLDS00003">
    <property type="entry name" value="Haloacid_Dehalogenase"/>
    <property type="match status" value="1"/>
</dbReference>
<dbReference type="AlphaFoldDB" id="A0A7W1X9D9"/>
<accession>A0A7W1X9D9</accession>
<dbReference type="Pfam" id="PF13419">
    <property type="entry name" value="HAD_2"/>
    <property type="match status" value="1"/>
</dbReference>
<keyword evidence="1" id="KW-0378">Hydrolase</keyword>
<gene>
    <name evidence="1" type="ORF">H1164_05685</name>
</gene>
<dbReference type="InterPro" id="IPR041492">
    <property type="entry name" value="HAD_2"/>
</dbReference>
<comment type="caution">
    <text evidence="1">The sequence shown here is derived from an EMBL/GenBank/DDBJ whole genome shotgun (WGS) entry which is preliminary data.</text>
</comment>